<organism evidence="3 4">
    <name type="scientific">Streptomyces spectabilis</name>
    <dbReference type="NCBI Taxonomy" id="68270"/>
    <lineage>
        <taxon>Bacteria</taxon>
        <taxon>Bacillati</taxon>
        <taxon>Actinomycetota</taxon>
        <taxon>Actinomycetes</taxon>
        <taxon>Kitasatosporales</taxon>
        <taxon>Streptomycetaceae</taxon>
        <taxon>Streptomyces</taxon>
    </lineage>
</organism>
<dbReference type="PROSITE" id="PS51186">
    <property type="entry name" value="GNAT"/>
    <property type="match status" value="1"/>
</dbReference>
<accession>A0A516R3B7</accession>
<feature type="domain" description="N-acetyltransferase" evidence="2">
    <location>
        <begin position="123"/>
        <end position="264"/>
    </location>
</feature>
<evidence type="ECO:0000259" key="2">
    <source>
        <dbReference type="PROSITE" id="PS51186"/>
    </source>
</evidence>
<dbReference type="SUPFAM" id="SSF55729">
    <property type="entry name" value="Acyl-CoA N-acyltransferases (Nat)"/>
    <property type="match status" value="1"/>
</dbReference>
<name>A0A516R3B7_STRST</name>
<dbReference type="Gene3D" id="3.40.630.30">
    <property type="match status" value="1"/>
</dbReference>
<dbReference type="InterPro" id="IPR000182">
    <property type="entry name" value="GNAT_dom"/>
</dbReference>
<evidence type="ECO:0000313" key="3">
    <source>
        <dbReference type="EMBL" id="QDQ10155.1"/>
    </source>
</evidence>
<dbReference type="RefSeq" id="WP_144001860.1">
    <property type="nucleotide sequence ID" value="NZ_CP040916.1"/>
</dbReference>
<protein>
    <submittedName>
        <fullName evidence="3">GNAT family N-acetyltransferase</fullName>
    </submittedName>
</protein>
<dbReference type="InterPro" id="IPR016181">
    <property type="entry name" value="Acyl_CoA_acyltransferase"/>
</dbReference>
<proteinExistence type="predicted"/>
<evidence type="ECO:0000256" key="1">
    <source>
        <dbReference type="SAM" id="MobiDB-lite"/>
    </source>
</evidence>
<sequence>MDSTAALTAYDQQIRQSPDPEGPGGRVERTDGVVRHVGAAAHDWNGVLWSDLDEDTADAAIAAQVRLFGGLGREFEWKLYSHDLPADLPERLLAAGFTPEPAETLMVTEVDALALDATVPEGIELVPVTDEAGVRLMVAAHDRAFGSDGSALGRQVLDQLTAAPDTLAVVVAMAGDEPVSSARIEFRPGTDFAGLWGGGTVAEWRGRGVYRSLIAHRARLAAARGVRYLQVDASSESRPILRRLGFAELATTTPYVYAPGKPLSPGA</sequence>
<feature type="compositionally biased region" description="Polar residues" evidence="1">
    <location>
        <begin position="1"/>
        <end position="16"/>
    </location>
</feature>
<dbReference type="GO" id="GO:0016747">
    <property type="term" value="F:acyltransferase activity, transferring groups other than amino-acyl groups"/>
    <property type="evidence" value="ECO:0007669"/>
    <property type="project" value="InterPro"/>
</dbReference>
<reference evidence="3 4" key="1">
    <citation type="journal article" date="2019" name="J. Ind. Microbiol. Biotechnol.">
        <title>The complete genomic sequence of Streptomyces spectabilis NRRL-2792 and identification of secondary metabolite biosynthetic gene clusters.</title>
        <authorList>
            <person name="Sinha A."/>
            <person name="Phillips-Salemka S."/>
            <person name="Niraula T.A."/>
            <person name="Short K.A."/>
            <person name="Niraula N.P."/>
        </authorList>
    </citation>
    <scope>NUCLEOTIDE SEQUENCE [LARGE SCALE GENOMIC DNA]</scope>
    <source>
        <strain evidence="3 4">NRRL 2792</strain>
    </source>
</reference>
<dbReference type="Proteomes" id="UP000316806">
    <property type="component" value="Chromosome"/>
</dbReference>
<keyword evidence="3" id="KW-0808">Transferase</keyword>
<evidence type="ECO:0000313" key="4">
    <source>
        <dbReference type="Proteomes" id="UP000316806"/>
    </source>
</evidence>
<dbReference type="AlphaFoldDB" id="A0A516R3B7"/>
<dbReference type="EMBL" id="CP040916">
    <property type="protein sequence ID" value="QDQ10155.1"/>
    <property type="molecule type" value="Genomic_DNA"/>
</dbReference>
<gene>
    <name evidence="3" type="ORF">FH965_05960</name>
</gene>
<feature type="region of interest" description="Disordered" evidence="1">
    <location>
        <begin position="1"/>
        <end position="26"/>
    </location>
</feature>